<dbReference type="EMBL" id="JABRWO010000004">
    <property type="protein sequence ID" value="MBA2114605.1"/>
    <property type="molecule type" value="Genomic_DNA"/>
</dbReference>
<keyword evidence="1" id="KW-1133">Transmembrane helix</keyword>
<proteinExistence type="predicted"/>
<keyword evidence="3" id="KW-1185">Reference proteome</keyword>
<name>A0A7V9A6Q4_9BACT</name>
<feature type="transmembrane region" description="Helical" evidence="1">
    <location>
        <begin position="328"/>
        <end position="349"/>
    </location>
</feature>
<dbReference type="RefSeq" id="WP_207396066.1">
    <property type="nucleotide sequence ID" value="NZ_JABRWO010000004.1"/>
</dbReference>
<keyword evidence="1" id="KW-0472">Membrane</keyword>
<evidence type="ECO:0000313" key="3">
    <source>
        <dbReference type="Proteomes" id="UP000551616"/>
    </source>
</evidence>
<comment type="caution">
    <text evidence="2">The sequence shown here is derived from an EMBL/GenBank/DDBJ whole genome shotgun (WGS) entry which is preliminary data.</text>
</comment>
<dbReference type="Proteomes" id="UP000551616">
    <property type="component" value="Unassembled WGS sequence"/>
</dbReference>
<evidence type="ECO:0000256" key="1">
    <source>
        <dbReference type="SAM" id="Phobius"/>
    </source>
</evidence>
<feature type="transmembrane region" description="Helical" evidence="1">
    <location>
        <begin position="295"/>
        <end position="316"/>
    </location>
</feature>
<feature type="transmembrane region" description="Helical" evidence="1">
    <location>
        <begin position="7"/>
        <end position="35"/>
    </location>
</feature>
<dbReference type="AlphaFoldDB" id="A0A7V9A6Q4"/>
<accession>A0A7V9A6Q4</accession>
<keyword evidence="1" id="KW-0812">Transmembrane</keyword>
<gene>
    <name evidence="2" type="ORF">HOV93_17710</name>
</gene>
<protein>
    <submittedName>
        <fullName evidence="2">Uncharacterized protein</fullName>
    </submittedName>
</protein>
<sequence length="355" mass="38223">MATSAFTIGFLVLVGLGLLFAGLIVVLLLALAFSGKPGGKLAAGVGTAFLLTIVVLCGGFFTVGVSRTTVQSPTGIHSYGEVEYGETVQRARVSTQSIPSEITSRSHVHEIAESSHSAFPMNVSTDTSIVNEPSTKDVTASTGKTIGQFAGSIYQEFRNQLKSGKLDLDPSKIIPPGRPSWVEQEPHWGHDQTYYVSVSSGPYDRGMDCRHALNLEIRKSVDQFAVELTGSNDAPKLIGDGLDTIQEAVATETYQEELTPSFGVMHQWHSLLKFDPAIQEQIRQFWYAQQRISRVVYIGTGFLFLLGVMFIFYAGMSLTSDGSRVSPGLVSAGSVAALCGLLAAGVIFVRSFPML</sequence>
<feature type="transmembrane region" description="Helical" evidence="1">
    <location>
        <begin position="41"/>
        <end position="63"/>
    </location>
</feature>
<organism evidence="2 3">
    <name type="scientific">Bremerella alba</name>
    <dbReference type="NCBI Taxonomy" id="980252"/>
    <lineage>
        <taxon>Bacteria</taxon>
        <taxon>Pseudomonadati</taxon>
        <taxon>Planctomycetota</taxon>
        <taxon>Planctomycetia</taxon>
        <taxon>Pirellulales</taxon>
        <taxon>Pirellulaceae</taxon>
        <taxon>Bremerella</taxon>
    </lineage>
</organism>
<reference evidence="2 3" key="1">
    <citation type="submission" date="2020-05" db="EMBL/GenBank/DDBJ databases">
        <title>Bremerella alba sp. nov., a novel planctomycete isolated from the surface of the macroalga Fucus spiralis.</title>
        <authorList>
            <person name="Godinho O."/>
            <person name="Botelho R."/>
            <person name="Albuquerque L."/>
            <person name="Wiegand S."/>
            <person name="Da Costa M.S."/>
            <person name="Lobo-Da-Cunha A."/>
            <person name="Jogler C."/>
            <person name="Lage O.M."/>
        </authorList>
    </citation>
    <scope>NUCLEOTIDE SEQUENCE [LARGE SCALE GENOMIC DNA]</scope>
    <source>
        <strain evidence="2 3">FF15</strain>
    </source>
</reference>
<evidence type="ECO:0000313" key="2">
    <source>
        <dbReference type="EMBL" id="MBA2114605.1"/>
    </source>
</evidence>